<keyword evidence="6" id="KW-0963">Cytoplasm</keyword>
<dbReference type="PANTHER" id="PTHR20275">
    <property type="entry name" value="NAD KINASE"/>
    <property type="match status" value="1"/>
</dbReference>
<dbReference type="InterPro" id="IPR017437">
    <property type="entry name" value="ATP-NAD_kinase_PpnK-typ_C"/>
</dbReference>
<feature type="binding site" evidence="6">
    <location>
        <position position="71"/>
    </location>
    <ligand>
        <name>NAD(+)</name>
        <dbReference type="ChEBI" id="CHEBI:57540"/>
    </ligand>
</feature>
<accession>A0A510HG28</accession>
<evidence type="ECO:0000256" key="6">
    <source>
        <dbReference type="HAMAP-Rule" id="MF_00361"/>
    </source>
</evidence>
<dbReference type="Gene3D" id="2.60.200.30">
    <property type="entry name" value="Probable inorganic polyphosphate/atp-NAD kinase, domain 2"/>
    <property type="match status" value="1"/>
</dbReference>
<evidence type="ECO:0000313" key="7">
    <source>
        <dbReference type="EMBL" id="BBL78912.1"/>
    </source>
</evidence>
<dbReference type="SUPFAM" id="SSF111331">
    <property type="entry name" value="NAD kinase/diacylglycerol kinase-like"/>
    <property type="match status" value="1"/>
</dbReference>
<sequence>MTSCRRLEPGSVRRVAIVASRKVDAGYLKRLEGTLGRGGVEIVETRPEDDPDGRDQVDLVFVLGGDGTMLRASRIYPGKVLLGVNFGRVGFMSGMLPEHMEEGVGKLLRDGIEVQEYRKLDVRVGEEAWRTAANDAVLLKKRPHQIASVDVSVGGEELFAFRCDGFIAATPLGSTAYALSAGGPIVSGDARCYVLVPIAPHALVSRPLVLGEEQVTELRLVERDALLSLDGEEPRELHAGDTVRVRLSAESVKIGRTDDWTWWRAVRRTFL</sequence>
<keyword evidence="3 6" id="KW-0521">NADP</keyword>
<proteinExistence type="inferred from homology"/>
<evidence type="ECO:0000256" key="3">
    <source>
        <dbReference type="ARBA" id="ARBA00022857"/>
    </source>
</evidence>
<dbReference type="GO" id="GO:0005737">
    <property type="term" value="C:cytoplasm"/>
    <property type="evidence" value="ECO:0007669"/>
    <property type="project" value="UniProtKB-SubCell"/>
</dbReference>
<feature type="binding site" evidence="6">
    <location>
        <position position="199"/>
    </location>
    <ligand>
        <name>NAD(+)</name>
        <dbReference type="ChEBI" id="CHEBI:57540"/>
    </ligand>
</feature>
<comment type="subcellular location">
    <subcellularLocation>
        <location evidence="6">Cytoplasm</location>
    </subcellularLocation>
</comment>
<keyword evidence="1 6" id="KW-0808">Transferase</keyword>
<keyword evidence="6" id="KW-0547">Nucleotide-binding</keyword>
<dbReference type="HAMAP" id="MF_00361">
    <property type="entry name" value="NAD_kinase"/>
    <property type="match status" value="1"/>
</dbReference>
<dbReference type="GO" id="GO:0006741">
    <property type="term" value="P:NADP+ biosynthetic process"/>
    <property type="evidence" value="ECO:0007669"/>
    <property type="project" value="UniProtKB-UniRule"/>
</dbReference>
<comment type="function">
    <text evidence="6">Involved in the regulation of the intracellular balance of NAD and NADP, and is a key enzyme in the biosynthesis of NADP. Catalyzes specifically the phosphorylation on 2'-hydroxyl of the adenosine moiety of NAD to yield NADP.</text>
</comment>
<gene>
    <name evidence="6" type="primary">nadK</name>
    <name evidence="7" type="ORF">RxyAA322_07660</name>
</gene>
<feature type="active site" description="Proton acceptor" evidence="6">
    <location>
        <position position="66"/>
    </location>
</feature>
<reference evidence="7" key="1">
    <citation type="journal article" date="2019" name="Microbiol. Resour. Announc.">
        <title>Complete Genome Sequence of Rubrobacter xylanophilus Strain AA3-22, Isolated from Arima Onsen in Japan.</title>
        <authorList>
            <person name="Tomariguchi N."/>
            <person name="Miyazaki K."/>
        </authorList>
    </citation>
    <scope>NUCLEOTIDE SEQUENCE [LARGE SCALE GENOMIC DNA]</scope>
    <source>
        <strain evidence="7">AA3-22</strain>
    </source>
</reference>
<feature type="binding site" evidence="6">
    <location>
        <position position="162"/>
    </location>
    <ligand>
        <name>NAD(+)</name>
        <dbReference type="ChEBI" id="CHEBI:57540"/>
    </ligand>
</feature>
<dbReference type="PANTHER" id="PTHR20275:SF0">
    <property type="entry name" value="NAD KINASE"/>
    <property type="match status" value="1"/>
</dbReference>
<evidence type="ECO:0000256" key="1">
    <source>
        <dbReference type="ARBA" id="ARBA00022679"/>
    </source>
</evidence>
<evidence type="ECO:0000256" key="4">
    <source>
        <dbReference type="ARBA" id="ARBA00023027"/>
    </source>
</evidence>
<dbReference type="GO" id="GO:0005524">
    <property type="term" value="F:ATP binding"/>
    <property type="evidence" value="ECO:0007669"/>
    <property type="project" value="UniProtKB-KW"/>
</dbReference>
<dbReference type="EC" id="2.7.1.23" evidence="6"/>
<feature type="binding site" evidence="6">
    <location>
        <begin position="66"/>
        <end position="67"/>
    </location>
    <ligand>
        <name>NAD(+)</name>
        <dbReference type="ChEBI" id="CHEBI:57540"/>
    </ligand>
</feature>
<evidence type="ECO:0000313" key="8">
    <source>
        <dbReference type="Proteomes" id="UP000318065"/>
    </source>
</evidence>
<dbReference type="OrthoDB" id="9774737at2"/>
<evidence type="ECO:0000256" key="5">
    <source>
        <dbReference type="ARBA" id="ARBA00047925"/>
    </source>
</evidence>
<comment type="similarity">
    <text evidence="6">Belongs to the NAD kinase family.</text>
</comment>
<keyword evidence="8" id="KW-1185">Reference proteome</keyword>
<comment type="caution">
    <text evidence="6">Lacks conserved residue(s) required for the propagation of feature annotation.</text>
</comment>
<dbReference type="InterPro" id="IPR016064">
    <property type="entry name" value="NAD/diacylglycerol_kinase_sf"/>
</dbReference>
<dbReference type="Proteomes" id="UP000318065">
    <property type="component" value="Chromosome"/>
</dbReference>
<keyword evidence="6" id="KW-0067">ATP-binding</keyword>
<dbReference type="InterPro" id="IPR002504">
    <property type="entry name" value="NADK"/>
</dbReference>
<dbReference type="GO" id="GO:0019674">
    <property type="term" value="P:NAD+ metabolic process"/>
    <property type="evidence" value="ECO:0007669"/>
    <property type="project" value="InterPro"/>
</dbReference>
<dbReference type="RefSeq" id="WP_143527002.1">
    <property type="nucleotide sequence ID" value="NZ_AP019791.1"/>
</dbReference>
<keyword evidence="4 6" id="KW-0520">NAD</keyword>
<dbReference type="AlphaFoldDB" id="A0A510HG28"/>
<feature type="binding site" evidence="6">
    <location>
        <begin position="134"/>
        <end position="135"/>
    </location>
    <ligand>
        <name>NAD(+)</name>
        <dbReference type="ChEBI" id="CHEBI:57540"/>
    </ligand>
</feature>
<dbReference type="EMBL" id="AP019791">
    <property type="protein sequence ID" value="BBL78912.1"/>
    <property type="molecule type" value="Genomic_DNA"/>
</dbReference>
<dbReference type="GO" id="GO:0003951">
    <property type="term" value="F:NAD+ kinase activity"/>
    <property type="evidence" value="ECO:0007669"/>
    <property type="project" value="UniProtKB-UniRule"/>
</dbReference>
<name>A0A510HG28_9ACTN</name>
<comment type="catalytic activity">
    <reaction evidence="5 6">
        <text>NAD(+) + ATP = ADP + NADP(+) + H(+)</text>
        <dbReference type="Rhea" id="RHEA:18629"/>
        <dbReference type="ChEBI" id="CHEBI:15378"/>
        <dbReference type="ChEBI" id="CHEBI:30616"/>
        <dbReference type="ChEBI" id="CHEBI:57540"/>
        <dbReference type="ChEBI" id="CHEBI:58349"/>
        <dbReference type="ChEBI" id="CHEBI:456216"/>
        <dbReference type="EC" id="2.7.1.23"/>
    </reaction>
</comment>
<feature type="binding site" evidence="6">
    <location>
        <position position="164"/>
    </location>
    <ligand>
        <name>NAD(+)</name>
        <dbReference type="ChEBI" id="CHEBI:57540"/>
    </ligand>
</feature>
<keyword evidence="2 6" id="KW-0418">Kinase</keyword>
<feature type="binding site" evidence="6">
    <location>
        <position position="172"/>
    </location>
    <ligand>
        <name>NAD(+)</name>
        <dbReference type="ChEBI" id="CHEBI:57540"/>
    </ligand>
</feature>
<dbReference type="GO" id="GO:0051287">
    <property type="term" value="F:NAD binding"/>
    <property type="evidence" value="ECO:0007669"/>
    <property type="project" value="UniProtKB-ARBA"/>
</dbReference>
<dbReference type="Pfam" id="PF20143">
    <property type="entry name" value="NAD_kinase_C"/>
    <property type="match status" value="1"/>
</dbReference>
<protein>
    <recommendedName>
        <fullName evidence="6">NAD kinase</fullName>
        <ecNumber evidence="6">2.7.1.23</ecNumber>
    </recommendedName>
    <alternativeName>
        <fullName evidence="6">ATP-dependent NAD kinase</fullName>
    </alternativeName>
</protein>
<organism evidence="7 8">
    <name type="scientific">Rubrobacter xylanophilus</name>
    <dbReference type="NCBI Taxonomy" id="49319"/>
    <lineage>
        <taxon>Bacteria</taxon>
        <taxon>Bacillati</taxon>
        <taxon>Actinomycetota</taxon>
        <taxon>Rubrobacteria</taxon>
        <taxon>Rubrobacterales</taxon>
        <taxon>Rubrobacteraceae</taxon>
        <taxon>Rubrobacter</taxon>
    </lineage>
</organism>
<comment type="cofactor">
    <cofactor evidence="6">
        <name>a divalent metal cation</name>
        <dbReference type="ChEBI" id="CHEBI:60240"/>
    </cofactor>
</comment>
<dbReference type="Gene3D" id="3.40.50.10330">
    <property type="entry name" value="Probable inorganic polyphosphate/atp-NAD kinase, domain 1"/>
    <property type="match status" value="1"/>
</dbReference>
<dbReference type="GO" id="GO:0046872">
    <property type="term" value="F:metal ion binding"/>
    <property type="evidence" value="ECO:0007669"/>
    <property type="project" value="UniProtKB-UniRule"/>
</dbReference>
<evidence type="ECO:0000256" key="2">
    <source>
        <dbReference type="ARBA" id="ARBA00022777"/>
    </source>
</evidence>
<dbReference type="Pfam" id="PF01513">
    <property type="entry name" value="NAD_kinase"/>
    <property type="match status" value="1"/>
</dbReference>
<dbReference type="InterPro" id="IPR017438">
    <property type="entry name" value="ATP-NAD_kinase_N"/>
</dbReference>
<feature type="binding site" evidence="6">
    <location>
        <begin position="175"/>
        <end position="180"/>
    </location>
    <ligand>
        <name>NAD(+)</name>
        <dbReference type="ChEBI" id="CHEBI:57540"/>
    </ligand>
</feature>